<dbReference type="InterPro" id="IPR027806">
    <property type="entry name" value="HARBI1_dom"/>
</dbReference>
<name>A0A6A4Z4Q3_APHAT</name>
<dbReference type="Pfam" id="PF13359">
    <property type="entry name" value="DDE_Tnp_4"/>
    <property type="match status" value="1"/>
</dbReference>
<protein>
    <recommendedName>
        <fullName evidence="3">DDE Tnp4 domain-containing protein</fullName>
    </recommendedName>
</protein>
<evidence type="ECO:0000256" key="2">
    <source>
        <dbReference type="ARBA" id="ARBA00022723"/>
    </source>
</evidence>
<comment type="caution">
    <text evidence="4">The sequence shown here is derived from an EMBL/GenBank/DDBJ whole genome shotgun (WGS) entry which is preliminary data.</text>
</comment>
<dbReference type="GO" id="GO:0046872">
    <property type="term" value="F:metal ion binding"/>
    <property type="evidence" value="ECO:0007669"/>
    <property type="project" value="UniProtKB-KW"/>
</dbReference>
<dbReference type="EMBL" id="VJMI01019067">
    <property type="protein sequence ID" value="KAF0708388.1"/>
    <property type="molecule type" value="Genomic_DNA"/>
</dbReference>
<sequence>MRVLHAVQPVLYDELIRVPSMSDLSNSDRRFDHFPYALYAVDVKFQPAQRPRGRCAEQKHFFSKKHHLHGYNIEASVSSEGRCVAVSESFPGSVHDLTILHTRTVVHATNLLKSAGEQDVPDYGELSEQYRGSWACLVDMGYIGIAHSLRGIHPKCRPVNGVLDAHHMDRNHDISSDLVVVENVFGRVCTLWKISLATYTW</sequence>
<feature type="non-terminal residue" evidence="4">
    <location>
        <position position="201"/>
    </location>
</feature>
<evidence type="ECO:0000259" key="3">
    <source>
        <dbReference type="Pfam" id="PF13359"/>
    </source>
</evidence>
<gene>
    <name evidence="4" type="ORF">AaE_013231</name>
</gene>
<organism evidence="4 5">
    <name type="scientific">Aphanomyces astaci</name>
    <name type="common">Crayfish plague agent</name>
    <dbReference type="NCBI Taxonomy" id="112090"/>
    <lineage>
        <taxon>Eukaryota</taxon>
        <taxon>Sar</taxon>
        <taxon>Stramenopiles</taxon>
        <taxon>Oomycota</taxon>
        <taxon>Saprolegniomycetes</taxon>
        <taxon>Saprolegniales</taxon>
        <taxon>Verrucalvaceae</taxon>
        <taxon>Aphanomyces</taxon>
    </lineage>
</organism>
<feature type="domain" description="DDE Tnp4" evidence="3">
    <location>
        <begin position="46"/>
        <end position="194"/>
    </location>
</feature>
<keyword evidence="2" id="KW-0479">Metal-binding</keyword>
<accession>A0A6A4Z4Q3</accession>
<evidence type="ECO:0000313" key="4">
    <source>
        <dbReference type="EMBL" id="KAF0708388.1"/>
    </source>
</evidence>
<dbReference type="Proteomes" id="UP000469452">
    <property type="component" value="Unassembled WGS sequence"/>
</dbReference>
<reference evidence="4 5" key="1">
    <citation type="submission" date="2019-06" db="EMBL/GenBank/DDBJ databases">
        <title>Genomics analysis of Aphanomyces spp. identifies a new class of oomycete effector associated with host adaptation.</title>
        <authorList>
            <person name="Gaulin E."/>
        </authorList>
    </citation>
    <scope>NUCLEOTIDE SEQUENCE [LARGE SCALE GENOMIC DNA]</scope>
    <source>
        <strain evidence="4 5">E</strain>
    </source>
</reference>
<dbReference type="VEuPathDB" id="FungiDB:H257_17837"/>
<evidence type="ECO:0000256" key="1">
    <source>
        <dbReference type="ARBA" id="ARBA00001968"/>
    </source>
</evidence>
<evidence type="ECO:0000313" key="5">
    <source>
        <dbReference type="Proteomes" id="UP000469452"/>
    </source>
</evidence>
<dbReference type="AlphaFoldDB" id="A0A6A4Z4Q3"/>
<comment type="cofactor">
    <cofactor evidence="1">
        <name>a divalent metal cation</name>
        <dbReference type="ChEBI" id="CHEBI:60240"/>
    </cofactor>
</comment>
<proteinExistence type="predicted"/>